<evidence type="ECO:0000256" key="2">
    <source>
        <dbReference type="ARBA" id="ARBA00023315"/>
    </source>
</evidence>
<dbReference type="PROSITE" id="PS51186">
    <property type="entry name" value="GNAT"/>
    <property type="match status" value="1"/>
</dbReference>
<dbReference type="CDD" id="cd04301">
    <property type="entry name" value="NAT_SF"/>
    <property type="match status" value="1"/>
</dbReference>
<keyword evidence="1 4" id="KW-0808">Transferase</keyword>
<name>A0A1H1WN57_9ACTN</name>
<dbReference type="RefSeq" id="WP_092543907.1">
    <property type="nucleotide sequence ID" value="NZ_BOMJ01000039.1"/>
</dbReference>
<reference evidence="4 5" key="1">
    <citation type="submission" date="2016-10" db="EMBL/GenBank/DDBJ databases">
        <authorList>
            <person name="de Groot N.N."/>
        </authorList>
    </citation>
    <scope>NUCLEOTIDE SEQUENCE [LARGE SCALE GENOMIC DNA]</scope>
    <source>
        <strain evidence="4 5">DSM 43941</strain>
    </source>
</reference>
<gene>
    <name evidence="4" type="ORF">SAMN04489716_2172</name>
</gene>
<dbReference type="InterPro" id="IPR000182">
    <property type="entry name" value="GNAT_dom"/>
</dbReference>
<dbReference type="PANTHER" id="PTHR43877">
    <property type="entry name" value="AMINOALKYLPHOSPHONATE N-ACETYLTRANSFERASE-RELATED-RELATED"/>
    <property type="match status" value="1"/>
</dbReference>
<keyword evidence="5" id="KW-1185">Reference proteome</keyword>
<dbReference type="EMBL" id="LT629758">
    <property type="protein sequence ID" value="SDS98603.1"/>
    <property type="molecule type" value="Genomic_DNA"/>
</dbReference>
<dbReference type="Pfam" id="PF00583">
    <property type="entry name" value="Acetyltransf_1"/>
    <property type="match status" value="1"/>
</dbReference>
<dbReference type="InterPro" id="IPR050832">
    <property type="entry name" value="Bact_Acetyltransf"/>
</dbReference>
<organism evidence="4 5">
    <name type="scientific">Actinoplanes derwentensis</name>
    <dbReference type="NCBI Taxonomy" id="113562"/>
    <lineage>
        <taxon>Bacteria</taxon>
        <taxon>Bacillati</taxon>
        <taxon>Actinomycetota</taxon>
        <taxon>Actinomycetes</taxon>
        <taxon>Micromonosporales</taxon>
        <taxon>Micromonosporaceae</taxon>
        <taxon>Actinoplanes</taxon>
    </lineage>
</organism>
<proteinExistence type="predicted"/>
<sequence length="156" mass="17224">MTAPQHTITVDDLTGPAIAALLQEHVDEMRGISPPESKHALDLDGLRRTGITLWTLHDGDHLLGCGALKQLTPTTAEIKSMRTARTAQRRGVASALLTHLIAEARHRGYTDLYLETGTDPFFAPARTLYTRFGFVTCPPFADYRPDPHSIHLTKNL</sequence>
<dbReference type="GO" id="GO:0016747">
    <property type="term" value="F:acyltransferase activity, transferring groups other than amino-acyl groups"/>
    <property type="evidence" value="ECO:0007669"/>
    <property type="project" value="InterPro"/>
</dbReference>
<feature type="domain" description="N-acetyltransferase" evidence="3">
    <location>
        <begin position="8"/>
        <end position="156"/>
    </location>
</feature>
<accession>A0A1H1WN57</accession>
<evidence type="ECO:0000313" key="4">
    <source>
        <dbReference type="EMBL" id="SDS98603.1"/>
    </source>
</evidence>
<dbReference type="Gene3D" id="3.40.630.30">
    <property type="match status" value="1"/>
</dbReference>
<dbReference type="SUPFAM" id="SSF55729">
    <property type="entry name" value="Acyl-CoA N-acyltransferases (Nat)"/>
    <property type="match status" value="1"/>
</dbReference>
<evidence type="ECO:0000259" key="3">
    <source>
        <dbReference type="PROSITE" id="PS51186"/>
    </source>
</evidence>
<dbReference type="InterPro" id="IPR016181">
    <property type="entry name" value="Acyl_CoA_acyltransferase"/>
</dbReference>
<keyword evidence="2" id="KW-0012">Acyltransferase</keyword>
<dbReference type="AlphaFoldDB" id="A0A1H1WN57"/>
<protein>
    <submittedName>
        <fullName evidence="4">Putative acetyltransferase</fullName>
    </submittedName>
</protein>
<evidence type="ECO:0000256" key="1">
    <source>
        <dbReference type="ARBA" id="ARBA00022679"/>
    </source>
</evidence>
<dbReference type="PANTHER" id="PTHR43877:SF5">
    <property type="entry name" value="BLL8307 PROTEIN"/>
    <property type="match status" value="1"/>
</dbReference>
<dbReference type="OrthoDB" id="9803233at2"/>
<evidence type="ECO:0000313" key="5">
    <source>
        <dbReference type="Proteomes" id="UP000198688"/>
    </source>
</evidence>
<dbReference type="Proteomes" id="UP000198688">
    <property type="component" value="Chromosome I"/>
</dbReference>
<dbReference type="STRING" id="113562.SAMN04489716_2172"/>